<dbReference type="PANTHER" id="PTHR23331">
    <property type="entry name" value="CXYORF1"/>
    <property type="match status" value="1"/>
</dbReference>
<dbReference type="Pfam" id="PF11945">
    <property type="entry name" value="WASH_WAHD"/>
    <property type="match status" value="1"/>
</dbReference>
<organism evidence="6 7">
    <name type="scientific">Glossina brevipalpis</name>
    <dbReference type="NCBI Taxonomy" id="37001"/>
    <lineage>
        <taxon>Eukaryota</taxon>
        <taxon>Metazoa</taxon>
        <taxon>Ecdysozoa</taxon>
        <taxon>Arthropoda</taxon>
        <taxon>Hexapoda</taxon>
        <taxon>Insecta</taxon>
        <taxon>Pterygota</taxon>
        <taxon>Neoptera</taxon>
        <taxon>Endopterygota</taxon>
        <taxon>Diptera</taxon>
        <taxon>Brachycera</taxon>
        <taxon>Muscomorpha</taxon>
        <taxon>Hippoboscoidea</taxon>
        <taxon>Glossinidae</taxon>
        <taxon>Glossina</taxon>
    </lineage>
</organism>
<keyword evidence="3" id="KW-0175">Coiled coil</keyword>
<evidence type="ECO:0000256" key="4">
    <source>
        <dbReference type="SAM" id="MobiDB-lite"/>
    </source>
</evidence>
<dbReference type="GO" id="GO:0032456">
    <property type="term" value="P:endocytic recycling"/>
    <property type="evidence" value="ECO:0007669"/>
    <property type="project" value="TreeGrafter"/>
</dbReference>
<dbReference type="InterPro" id="IPR021854">
    <property type="entry name" value="WASH1_WAHD"/>
</dbReference>
<dbReference type="PROSITE" id="PS51082">
    <property type="entry name" value="WH2"/>
    <property type="match status" value="1"/>
</dbReference>
<dbReference type="GO" id="GO:0043014">
    <property type="term" value="F:alpha-tubulin binding"/>
    <property type="evidence" value="ECO:0007669"/>
    <property type="project" value="InterPro"/>
</dbReference>
<dbReference type="GO" id="GO:0042147">
    <property type="term" value="P:retrograde transport, endosome to Golgi"/>
    <property type="evidence" value="ECO:0007669"/>
    <property type="project" value="TreeGrafter"/>
</dbReference>
<dbReference type="AlphaFoldDB" id="A0A1A9WWP7"/>
<dbReference type="GO" id="GO:0071203">
    <property type="term" value="C:WASH complex"/>
    <property type="evidence" value="ECO:0007669"/>
    <property type="project" value="InterPro"/>
</dbReference>
<evidence type="ECO:0000256" key="3">
    <source>
        <dbReference type="SAM" id="Coils"/>
    </source>
</evidence>
<evidence type="ECO:0000256" key="1">
    <source>
        <dbReference type="ARBA" id="ARBA00005602"/>
    </source>
</evidence>
<comment type="similarity">
    <text evidence="1">Belongs to the WASH1 family.</text>
</comment>
<keyword evidence="2" id="KW-0009">Actin-binding</keyword>
<name>A0A1A9WWP7_9MUSC</name>
<dbReference type="GO" id="GO:0043015">
    <property type="term" value="F:gamma-tubulin binding"/>
    <property type="evidence" value="ECO:0007669"/>
    <property type="project" value="TreeGrafter"/>
</dbReference>
<reference evidence="6" key="2">
    <citation type="submission" date="2020-05" db="UniProtKB">
        <authorList>
            <consortium name="EnsemblMetazoa"/>
        </authorList>
    </citation>
    <scope>IDENTIFICATION</scope>
    <source>
        <strain evidence="6">IAEA</strain>
    </source>
</reference>
<feature type="compositionally biased region" description="Acidic residues" evidence="4">
    <location>
        <begin position="470"/>
        <end position="486"/>
    </location>
</feature>
<dbReference type="VEuPathDB" id="VectorBase:GBRI035191"/>
<dbReference type="GO" id="GO:0005829">
    <property type="term" value="C:cytosol"/>
    <property type="evidence" value="ECO:0007669"/>
    <property type="project" value="GOC"/>
</dbReference>
<feature type="region of interest" description="Disordered" evidence="4">
    <location>
        <begin position="425"/>
        <end position="486"/>
    </location>
</feature>
<protein>
    <recommendedName>
        <fullName evidence="5">WH2 domain-containing protein</fullName>
    </recommendedName>
</protein>
<evidence type="ECO:0000313" key="6">
    <source>
        <dbReference type="EnsemblMetazoa" id="GBRI035191-PA"/>
    </source>
</evidence>
<dbReference type="InterPro" id="IPR028290">
    <property type="entry name" value="WASH1"/>
</dbReference>
<evidence type="ECO:0000313" key="7">
    <source>
        <dbReference type="Proteomes" id="UP000091820"/>
    </source>
</evidence>
<dbReference type="GO" id="GO:0005769">
    <property type="term" value="C:early endosome"/>
    <property type="evidence" value="ECO:0007669"/>
    <property type="project" value="InterPro"/>
</dbReference>
<evidence type="ECO:0000256" key="2">
    <source>
        <dbReference type="ARBA" id="ARBA00023203"/>
    </source>
</evidence>
<accession>A0A1A9WWP7</accession>
<dbReference type="Proteomes" id="UP000091820">
    <property type="component" value="Unassembled WGS sequence"/>
</dbReference>
<keyword evidence="7" id="KW-1185">Reference proteome</keyword>
<dbReference type="InterPro" id="IPR003124">
    <property type="entry name" value="WH2_dom"/>
</dbReference>
<dbReference type="GO" id="GO:0055037">
    <property type="term" value="C:recycling endosome"/>
    <property type="evidence" value="ECO:0007669"/>
    <property type="project" value="TreeGrafter"/>
</dbReference>
<feature type="compositionally biased region" description="Polar residues" evidence="4">
    <location>
        <begin position="436"/>
        <end position="448"/>
    </location>
</feature>
<dbReference type="GO" id="GO:0034314">
    <property type="term" value="P:Arp2/3 complex-mediated actin nucleation"/>
    <property type="evidence" value="ECO:0007669"/>
    <property type="project" value="InterPro"/>
</dbReference>
<evidence type="ECO:0000259" key="5">
    <source>
        <dbReference type="PROSITE" id="PS51082"/>
    </source>
</evidence>
<dbReference type="GO" id="GO:0003779">
    <property type="term" value="F:actin binding"/>
    <property type="evidence" value="ECO:0007669"/>
    <property type="project" value="UniProtKB-KW"/>
</dbReference>
<dbReference type="PANTHER" id="PTHR23331:SF1">
    <property type="entry name" value="WASH COMPLEX SUBUNIT 1"/>
    <property type="match status" value="1"/>
</dbReference>
<proteinExistence type="inferred from homology"/>
<dbReference type="EnsemblMetazoa" id="GBRI035191-RA">
    <property type="protein sequence ID" value="GBRI035191-PA"/>
    <property type="gene ID" value="GBRI035191"/>
</dbReference>
<reference evidence="7" key="1">
    <citation type="submission" date="2014-03" db="EMBL/GenBank/DDBJ databases">
        <authorList>
            <person name="Aksoy S."/>
            <person name="Warren W."/>
            <person name="Wilson R.K."/>
        </authorList>
    </citation>
    <scope>NUCLEOTIDE SEQUENCE [LARGE SCALE GENOMIC DNA]</scope>
    <source>
        <strain evidence="7">IAEA</strain>
    </source>
</reference>
<dbReference type="GO" id="GO:0006887">
    <property type="term" value="P:exocytosis"/>
    <property type="evidence" value="ECO:0007669"/>
    <property type="project" value="TreeGrafter"/>
</dbReference>
<sequence length="486" mass="54230">MFTVPIVPADLRHEETIIQAAYALDCLQKTINKIFLQIDERIESNNVKVKEMNERIQKAQTKVKGLLGAQKALHIYAPSKFPSTQAFQNIPLTFDSELWTDMSKKDDEELAQNYKVESKMDPCTMSMSEKLLFFHVLSTGNDTSSNLKAQRMKVNQTQGLGKVSGNLRSVPSVLLFNTDIRVYDSDNTHEKRNNYLKCAQGVHGQHQQLQHGNQKHILEPAPHSLAHRNEKFSPAGMLRYTPRLSEAPKLDLPIDLPDLPGIAGDLRYENQEGKQLIAPSSTFVAENTPEISEILSQDIKAETDEKNDKDQESNLLSTTNQKVDILYESFTTPPPPPPPPISPPFAIQPATSSTKIDLSLPSNKPRTELLEAIRQAGGIGKARLRSTAATPLRKTVGEVKQSSNPHASDSFMADLHNKLLMRRKGISGSNKDEESTVSLLKQPTQSAYKNPYGNPVISRLSSLIPPPKDSEDDDEDKYDDDTDWID</sequence>
<dbReference type="STRING" id="37001.A0A1A9WWP7"/>
<feature type="coiled-coil region" evidence="3">
    <location>
        <begin position="42"/>
        <end position="69"/>
    </location>
</feature>
<feature type="domain" description="WH2" evidence="5">
    <location>
        <begin position="365"/>
        <end position="387"/>
    </location>
</feature>